<evidence type="ECO:0000313" key="3">
    <source>
        <dbReference type="Proteomes" id="UP000238825"/>
    </source>
</evidence>
<dbReference type="AlphaFoldDB" id="A0A2S0JZX1"/>
<reference evidence="2 4" key="2">
    <citation type="submission" date="2018-06" db="EMBL/GenBank/DDBJ databases">
        <authorList>
            <consortium name="Pathogen Informatics"/>
            <person name="Doyle S."/>
        </authorList>
    </citation>
    <scope>NUCLEOTIDE SEQUENCE [LARGE SCALE GENOMIC DNA]</scope>
    <source>
        <strain evidence="2 4">NCTC10338</strain>
    </source>
</reference>
<dbReference type="Proteomes" id="UP000255295">
    <property type="component" value="Unassembled WGS sequence"/>
</dbReference>
<dbReference type="GeneID" id="48276668"/>
<name>A0A2S0JZX1_LYSSH</name>
<dbReference type="RefSeq" id="WP_024364729.1">
    <property type="nucleotide sequence ID" value="NZ_BJNS01000045.1"/>
</dbReference>
<protein>
    <submittedName>
        <fullName evidence="1">Uncharacterized protein</fullName>
    </submittedName>
</protein>
<proteinExistence type="predicted"/>
<evidence type="ECO:0000313" key="1">
    <source>
        <dbReference type="EMBL" id="AVK96700.1"/>
    </source>
</evidence>
<dbReference type="EMBL" id="CP019980">
    <property type="protein sequence ID" value="AVK96700.1"/>
    <property type="molecule type" value="Genomic_DNA"/>
</dbReference>
<dbReference type="EMBL" id="UFSZ01000001">
    <property type="protein sequence ID" value="SUV17486.1"/>
    <property type="molecule type" value="Genomic_DNA"/>
</dbReference>
<gene>
    <name evidence="1" type="ORF">LS41612_10695</name>
    <name evidence="2" type="ORF">NCTC10338_02589</name>
</gene>
<sequence length="74" mass="8628">MTKNFTWYAPNAELLKCPVPGCHHIGTIITKKHCWLVHGMTRDEVGEKYGKPKRILTYSENQIKARDEEWVNNT</sequence>
<accession>A0A2S0JZX1</accession>
<evidence type="ECO:0000313" key="2">
    <source>
        <dbReference type="EMBL" id="SUV17486.1"/>
    </source>
</evidence>
<evidence type="ECO:0000313" key="4">
    <source>
        <dbReference type="Proteomes" id="UP000255295"/>
    </source>
</evidence>
<dbReference type="Proteomes" id="UP000238825">
    <property type="component" value="Chromosome"/>
</dbReference>
<organism evidence="1 3">
    <name type="scientific">Lysinibacillus sphaericus</name>
    <name type="common">Bacillus sphaericus</name>
    <dbReference type="NCBI Taxonomy" id="1421"/>
    <lineage>
        <taxon>Bacteria</taxon>
        <taxon>Bacillati</taxon>
        <taxon>Bacillota</taxon>
        <taxon>Bacilli</taxon>
        <taxon>Bacillales</taxon>
        <taxon>Bacillaceae</taxon>
        <taxon>Lysinibacillus</taxon>
    </lineage>
</organism>
<reference evidence="1 3" key="1">
    <citation type="submission" date="2017-03" db="EMBL/GenBank/DDBJ databases">
        <title>The whole genome sequencing and assembly of Lysinibacillus sphaericus DSM 28T strain.</title>
        <authorList>
            <person name="Lee Y.-J."/>
            <person name="Yi H."/>
            <person name="Bahn Y.-S."/>
            <person name="Kim J.F."/>
            <person name="Lee D.-W."/>
        </authorList>
    </citation>
    <scope>NUCLEOTIDE SEQUENCE [LARGE SCALE GENOMIC DNA]</scope>
    <source>
        <strain evidence="1 3">DSM 28</strain>
    </source>
</reference>